<evidence type="ECO:0000259" key="1">
    <source>
        <dbReference type="Pfam" id="PF01521"/>
    </source>
</evidence>
<gene>
    <name evidence="2" type="ORF">A6A05_04150</name>
</gene>
<protein>
    <recommendedName>
        <fullName evidence="1">Core domain-containing protein</fullName>
    </recommendedName>
</protein>
<dbReference type="GO" id="GO:0005506">
    <property type="term" value="F:iron ion binding"/>
    <property type="evidence" value="ECO:0007669"/>
    <property type="project" value="TreeGrafter"/>
</dbReference>
<evidence type="ECO:0000313" key="2">
    <source>
        <dbReference type="EMBL" id="OAN46422.1"/>
    </source>
</evidence>
<dbReference type="OrthoDB" id="9801228at2"/>
<evidence type="ECO:0000313" key="3">
    <source>
        <dbReference type="Proteomes" id="UP000078543"/>
    </source>
</evidence>
<dbReference type="GO" id="GO:0051539">
    <property type="term" value="F:4 iron, 4 sulfur cluster binding"/>
    <property type="evidence" value="ECO:0007669"/>
    <property type="project" value="TreeGrafter"/>
</dbReference>
<dbReference type="InterPro" id="IPR016092">
    <property type="entry name" value="ATAP"/>
</dbReference>
<dbReference type="RefSeq" id="WP_068503781.1">
    <property type="nucleotide sequence ID" value="NZ_LWQU01000174.1"/>
</dbReference>
<dbReference type="InterPro" id="IPR000361">
    <property type="entry name" value="ATAP_core_dom"/>
</dbReference>
<dbReference type="GO" id="GO:0016226">
    <property type="term" value="P:iron-sulfur cluster assembly"/>
    <property type="evidence" value="ECO:0007669"/>
    <property type="project" value="InterPro"/>
</dbReference>
<proteinExistence type="predicted"/>
<keyword evidence="3" id="KW-1185">Reference proteome</keyword>
<dbReference type="GO" id="GO:0051537">
    <property type="term" value="F:2 iron, 2 sulfur cluster binding"/>
    <property type="evidence" value="ECO:0007669"/>
    <property type="project" value="UniProtKB-ARBA"/>
</dbReference>
<reference evidence="2 3" key="1">
    <citation type="submission" date="2016-04" db="EMBL/GenBank/DDBJ databases">
        <title>Draft genome sequence of freshwater magnetotactic bacteria Magnetospirillum marisnigri SP-1 and Magnetospirillum moscoviense BB-1.</title>
        <authorList>
            <person name="Koziaeva V."/>
            <person name="Dziuba M.V."/>
            <person name="Ivanov T.M."/>
            <person name="Kuznetsov B."/>
            <person name="Grouzdev D.S."/>
        </authorList>
    </citation>
    <scope>NUCLEOTIDE SEQUENCE [LARGE SCALE GENOMIC DNA]</scope>
    <source>
        <strain evidence="2 3">BB-1</strain>
    </source>
</reference>
<dbReference type="Proteomes" id="UP000078543">
    <property type="component" value="Unassembled WGS sequence"/>
</dbReference>
<dbReference type="Gene3D" id="2.60.300.12">
    <property type="entry name" value="HesB-like domain"/>
    <property type="match status" value="1"/>
</dbReference>
<dbReference type="Pfam" id="PF01521">
    <property type="entry name" value="Fe-S_biosyn"/>
    <property type="match status" value="1"/>
</dbReference>
<dbReference type="SUPFAM" id="SSF89360">
    <property type="entry name" value="HesB-like domain"/>
    <property type="match status" value="1"/>
</dbReference>
<dbReference type="STRING" id="1437059.A6A05_04150"/>
<dbReference type="InterPro" id="IPR035903">
    <property type="entry name" value="HesB-like_dom_sf"/>
</dbReference>
<comment type="caution">
    <text evidence="2">The sequence shown here is derived from an EMBL/GenBank/DDBJ whole genome shotgun (WGS) entry which is preliminary data.</text>
</comment>
<accession>A0A178MCF1</accession>
<dbReference type="NCBIfam" id="TIGR00049">
    <property type="entry name" value="iron-sulfur cluster assembly accessory protein"/>
    <property type="match status" value="1"/>
</dbReference>
<feature type="domain" description="Core" evidence="1">
    <location>
        <begin position="2"/>
        <end position="98"/>
    </location>
</feature>
<sequence length="103" mass="10810">MLTITDKAVSVLSSLCAEQAASLRISVNAGSCSGIQYDMSLEDEPADNDEVLTFGALKVLVDPPSTMWLTGVKVDYVDEGEGAGFKFENPAQAKKCACTGKCG</sequence>
<dbReference type="AlphaFoldDB" id="A0A178MCF1"/>
<dbReference type="PANTHER" id="PTHR43011:SF1">
    <property type="entry name" value="IRON-SULFUR CLUSTER ASSEMBLY 2 HOMOLOG, MITOCHONDRIAL"/>
    <property type="match status" value="1"/>
</dbReference>
<name>A0A178MCF1_9PROT</name>
<dbReference type="PANTHER" id="PTHR43011">
    <property type="entry name" value="IRON-SULFUR CLUSTER ASSEMBLY 2 HOMOLOG, MITOCHONDRIAL"/>
    <property type="match status" value="1"/>
</dbReference>
<organism evidence="2 3">
    <name type="scientific">Magnetospirillum moscoviense</name>
    <dbReference type="NCBI Taxonomy" id="1437059"/>
    <lineage>
        <taxon>Bacteria</taxon>
        <taxon>Pseudomonadati</taxon>
        <taxon>Pseudomonadota</taxon>
        <taxon>Alphaproteobacteria</taxon>
        <taxon>Rhodospirillales</taxon>
        <taxon>Rhodospirillaceae</taxon>
        <taxon>Magnetospirillum</taxon>
    </lineage>
</organism>
<dbReference type="EMBL" id="LWQU01000174">
    <property type="protein sequence ID" value="OAN46422.1"/>
    <property type="molecule type" value="Genomic_DNA"/>
</dbReference>